<name>A0A1I7YT03_9BILA</name>
<feature type="region of interest" description="Disordered" evidence="1">
    <location>
        <begin position="172"/>
        <end position="277"/>
    </location>
</feature>
<feature type="compositionally biased region" description="Basic and acidic residues" evidence="1">
    <location>
        <begin position="239"/>
        <end position="257"/>
    </location>
</feature>
<dbReference type="Proteomes" id="UP000095287">
    <property type="component" value="Unplaced"/>
</dbReference>
<evidence type="ECO:0000256" key="1">
    <source>
        <dbReference type="SAM" id="MobiDB-lite"/>
    </source>
</evidence>
<keyword evidence="2" id="KW-0812">Transmembrane</keyword>
<feature type="compositionally biased region" description="Basic and acidic residues" evidence="1">
    <location>
        <begin position="268"/>
        <end position="277"/>
    </location>
</feature>
<feature type="compositionally biased region" description="Basic and acidic residues" evidence="1">
    <location>
        <begin position="172"/>
        <end position="182"/>
    </location>
</feature>
<proteinExistence type="predicted"/>
<feature type="compositionally biased region" description="Basic and acidic residues" evidence="1">
    <location>
        <begin position="190"/>
        <end position="207"/>
    </location>
</feature>
<reference evidence="4" key="1">
    <citation type="submission" date="2016-11" db="UniProtKB">
        <authorList>
            <consortium name="WormBaseParasite"/>
        </authorList>
    </citation>
    <scope>IDENTIFICATION</scope>
</reference>
<feature type="transmembrane region" description="Helical" evidence="2">
    <location>
        <begin position="29"/>
        <end position="52"/>
    </location>
</feature>
<organism evidence="3 4">
    <name type="scientific">Steinernema glaseri</name>
    <dbReference type="NCBI Taxonomy" id="37863"/>
    <lineage>
        <taxon>Eukaryota</taxon>
        <taxon>Metazoa</taxon>
        <taxon>Ecdysozoa</taxon>
        <taxon>Nematoda</taxon>
        <taxon>Chromadorea</taxon>
        <taxon>Rhabditida</taxon>
        <taxon>Tylenchina</taxon>
        <taxon>Panagrolaimomorpha</taxon>
        <taxon>Strongyloidoidea</taxon>
        <taxon>Steinernematidae</taxon>
        <taxon>Steinernema</taxon>
    </lineage>
</organism>
<accession>A0A1I7YT03</accession>
<evidence type="ECO:0000256" key="2">
    <source>
        <dbReference type="SAM" id="Phobius"/>
    </source>
</evidence>
<keyword evidence="2" id="KW-0472">Membrane</keyword>
<keyword evidence="3" id="KW-1185">Reference proteome</keyword>
<keyword evidence="2" id="KW-1133">Transmembrane helix</keyword>
<dbReference type="WBParaSite" id="L893_g19401.t1">
    <property type="protein sequence ID" value="L893_g19401.t1"/>
    <property type="gene ID" value="L893_g19401"/>
</dbReference>
<sequence length="277" mass="31020">MAASVALALKIRRFFENLPNELWDFCRTYWFHIFFFLIVFAVGQLILVKILAPPFFFITKYTSNTRGTLRKMKQALEADYEDYHWNNPNFCKAYLALYSNYRELRAAAKRDFKGKVNPNNHAWDEFDQLTMGQLYSNYRELRAAAKRDFKGKINPNNHAWDEFDQLTMGQVKKPEAKEEEKTAASSAEGSGEKTTKEEPEGVGEKTTKNAPVGAEGEQTTKRSVVGAAEKSVTVEPEGAGEKTTKEEPEGAEGEKTAEASAQGSAGDGAKETTADDE</sequence>
<evidence type="ECO:0000313" key="3">
    <source>
        <dbReference type="Proteomes" id="UP000095287"/>
    </source>
</evidence>
<dbReference type="AlphaFoldDB" id="A0A1I7YT03"/>
<evidence type="ECO:0000313" key="4">
    <source>
        <dbReference type="WBParaSite" id="L893_g19401.t1"/>
    </source>
</evidence>
<protein>
    <submittedName>
        <fullName evidence="4">ACB domain-containing protein</fullName>
    </submittedName>
</protein>